<proteinExistence type="predicted"/>
<evidence type="ECO:0000313" key="2">
    <source>
        <dbReference type="EMBL" id="OEO28198.1"/>
    </source>
</evidence>
<dbReference type="RefSeq" id="WP_069912484.1">
    <property type="nucleotide sequence ID" value="NZ_LAJE02000388.1"/>
</dbReference>
<protein>
    <recommendedName>
        <fullName evidence="1">HTH marR-type domain-containing protein</fullName>
    </recommendedName>
</protein>
<dbReference type="InterPro" id="IPR000835">
    <property type="entry name" value="HTH_MarR-typ"/>
</dbReference>
<dbReference type="EMBL" id="LAJE02000388">
    <property type="protein sequence ID" value="OEO28198.1"/>
    <property type="molecule type" value="Genomic_DNA"/>
</dbReference>
<feature type="domain" description="HTH marR-type" evidence="1">
    <location>
        <begin position="1"/>
        <end position="147"/>
    </location>
</feature>
<dbReference type="InterPro" id="IPR036388">
    <property type="entry name" value="WH-like_DNA-bd_sf"/>
</dbReference>
<evidence type="ECO:0000313" key="3">
    <source>
        <dbReference type="Proteomes" id="UP000095463"/>
    </source>
</evidence>
<organism evidence="2 3">
    <name type="scientific">Devosia insulae DS-56</name>
    <dbReference type="NCBI Taxonomy" id="1116389"/>
    <lineage>
        <taxon>Bacteria</taxon>
        <taxon>Pseudomonadati</taxon>
        <taxon>Pseudomonadota</taxon>
        <taxon>Alphaproteobacteria</taxon>
        <taxon>Hyphomicrobiales</taxon>
        <taxon>Devosiaceae</taxon>
        <taxon>Devosia</taxon>
    </lineage>
</organism>
<comment type="caution">
    <text evidence="2">The sequence shown here is derived from an EMBL/GenBank/DDBJ whole genome shotgun (WGS) entry which is preliminary data.</text>
</comment>
<gene>
    <name evidence="2" type="ORF">VW23_005960</name>
</gene>
<dbReference type="PANTHER" id="PTHR33164:SF43">
    <property type="entry name" value="HTH-TYPE TRANSCRIPTIONAL REPRESSOR YETL"/>
    <property type="match status" value="1"/>
</dbReference>
<dbReference type="Pfam" id="PF12802">
    <property type="entry name" value="MarR_2"/>
    <property type="match status" value="1"/>
</dbReference>
<keyword evidence="3" id="KW-1185">Reference proteome</keyword>
<dbReference type="OrthoDB" id="582199at2"/>
<dbReference type="PRINTS" id="PR00598">
    <property type="entry name" value="HTHMARR"/>
</dbReference>
<dbReference type="SUPFAM" id="SSF46785">
    <property type="entry name" value="Winged helix' DNA-binding domain"/>
    <property type="match status" value="1"/>
</dbReference>
<dbReference type="AlphaFoldDB" id="A0A1E5XHW7"/>
<accession>A0A1E5XHW7</accession>
<dbReference type="InterPro" id="IPR036390">
    <property type="entry name" value="WH_DNA-bd_sf"/>
</dbReference>
<dbReference type="Proteomes" id="UP000095463">
    <property type="component" value="Unassembled WGS sequence"/>
</dbReference>
<dbReference type="Gene3D" id="1.10.10.10">
    <property type="entry name" value="Winged helix-like DNA-binding domain superfamily/Winged helix DNA-binding domain"/>
    <property type="match status" value="1"/>
</dbReference>
<dbReference type="SMART" id="SM00347">
    <property type="entry name" value="HTH_MARR"/>
    <property type="match status" value="1"/>
</dbReference>
<dbReference type="PANTHER" id="PTHR33164">
    <property type="entry name" value="TRANSCRIPTIONAL REGULATOR, MARR FAMILY"/>
    <property type="match status" value="1"/>
</dbReference>
<dbReference type="InterPro" id="IPR039422">
    <property type="entry name" value="MarR/SlyA-like"/>
</dbReference>
<dbReference type="PROSITE" id="PS50995">
    <property type="entry name" value="HTH_MARR_2"/>
    <property type="match status" value="1"/>
</dbReference>
<reference evidence="2 3" key="1">
    <citation type="journal article" date="2015" name="Genome Announc.">
        <title>Genome Assemblies of Three Soil-Associated Devosia species: D. insulae, D. limi, and D. soli.</title>
        <authorList>
            <person name="Hassan Y.I."/>
            <person name="Lepp D."/>
            <person name="Zhou T."/>
        </authorList>
    </citation>
    <scope>NUCLEOTIDE SEQUENCE [LARGE SCALE GENOMIC DNA]</scope>
    <source>
        <strain evidence="2 3">DS-56</strain>
    </source>
</reference>
<sequence>MVKRLDDNDLASIDHIGLALWRAAHDWRHRMRAELAARGYPWHESAAGEVLAHLGPSGISQALLTERMGLSKQAVQQLVDQLEVLGVVGRAPDPHDGRAKRIVLTELGLADFAERNKVKRLIEQQYRDKLGPEAFAALEAALARLAQ</sequence>
<name>A0A1E5XHW7_9HYPH</name>
<dbReference type="GO" id="GO:0003700">
    <property type="term" value="F:DNA-binding transcription factor activity"/>
    <property type="evidence" value="ECO:0007669"/>
    <property type="project" value="InterPro"/>
</dbReference>
<dbReference type="GO" id="GO:0006950">
    <property type="term" value="P:response to stress"/>
    <property type="evidence" value="ECO:0007669"/>
    <property type="project" value="TreeGrafter"/>
</dbReference>
<evidence type="ECO:0000259" key="1">
    <source>
        <dbReference type="PROSITE" id="PS50995"/>
    </source>
</evidence>